<dbReference type="InterPro" id="IPR029787">
    <property type="entry name" value="Nucleotide_cyclase"/>
</dbReference>
<dbReference type="SMART" id="SM00052">
    <property type="entry name" value="EAL"/>
    <property type="match status" value="1"/>
</dbReference>
<organism evidence="4 5">
    <name type="scientific">Simplicispira hankyongi</name>
    <dbReference type="NCBI Taxonomy" id="2315688"/>
    <lineage>
        <taxon>Bacteria</taxon>
        <taxon>Pseudomonadati</taxon>
        <taxon>Pseudomonadota</taxon>
        <taxon>Betaproteobacteria</taxon>
        <taxon>Burkholderiales</taxon>
        <taxon>Comamonadaceae</taxon>
        <taxon>Simplicispira</taxon>
    </lineage>
</organism>
<dbReference type="CDD" id="cd01949">
    <property type="entry name" value="GGDEF"/>
    <property type="match status" value="1"/>
</dbReference>
<evidence type="ECO:0000259" key="3">
    <source>
        <dbReference type="PROSITE" id="PS50887"/>
    </source>
</evidence>
<feature type="domain" description="PAS" evidence="1">
    <location>
        <begin position="144"/>
        <end position="196"/>
    </location>
</feature>
<dbReference type="Gene3D" id="3.30.70.270">
    <property type="match status" value="1"/>
</dbReference>
<keyword evidence="5" id="KW-1185">Reference proteome</keyword>
<dbReference type="NCBIfam" id="TIGR00254">
    <property type="entry name" value="GGDEF"/>
    <property type="match status" value="1"/>
</dbReference>
<dbReference type="Pfam" id="PF08448">
    <property type="entry name" value="PAS_4"/>
    <property type="match status" value="1"/>
</dbReference>
<dbReference type="InterPro" id="IPR035965">
    <property type="entry name" value="PAS-like_dom_sf"/>
</dbReference>
<dbReference type="CDD" id="cd00130">
    <property type="entry name" value="PAS"/>
    <property type="match status" value="1"/>
</dbReference>
<dbReference type="SUPFAM" id="SSF55073">
    <property type="entry name" value="Nucleotide cyclase"/>
    <property type="match status" value="1"/>
</dbReference>
<feature type="domain" description="GGDEF" evidence="3">
    <location>
        <begin position="298"/>
        <end position="430"/>
    </location>
</feature>
<dbReference type="InterPro" id="IPR000160">
    <property type="entry name" value="GGDEF_dom"/>
</dbReference>
<evidence type="ECO:0000259" key="2">
    <source>
        <dbReference type="PROSITE" id="PS50883"/>
    </source>
</evidence>
<sequence>MTETTQADAPQDATGSSATVLLHALAESLGGQVAYYALPSRQCQFVNAAYANATGFSIASIIGKTPEEVFGADQWAKVAVHAERCVSGERVKYLHERRATDGSVRMFSVTLTPHFGADGVPNGVLSVTNECTDTWAAERAVRESEERMRKFAEATEEAIMFHSDGVVLDCNEAMTRLTGLSRDEVVGRTMFDFIAPAWRPIAQDYTSHGSEFLYEVHIVHRDGHEIPVEVIGKTMPQTGADYRVVVVRDISARKKMREREAFLARHDALTELPNRRALLDQLTLALAQARAAQTSRQRQVALLYLNLDHFKTINDSLGHGAGDQILCAVAQRLRHCVADRGFIARPGADEFAVVLPSADRTAAAALADALFRCLAEPIDVTGTSVCQSVSIGISLFPDDDQTAPGLLRQAETALREAKDSGRGHHQFSTPGMADHAMASLQLQRELHTAIAENQFVLHYQPVVQMADGTLAGFEALVRWQHPRRGLLAPDEFIAFAETHGFISPIGRWVMREACRQLKAWHDTGLPQVPVAVNLSAFEFRQRDVAGEIAAVLAETGLQPQFLEVELTETVLMQQSEQVLQTLQAIKALGVGIAIDDFGTGYSSLSYLKRYPLDKLKIDRSFVLDTPDSSDDVAIVTAIIELGRSLKLRTVAEGVELPAQQALLTQLRCDLAQGYGIARPMDALQARAWLAQRQQS</sequence>
<dbReference type="Gene3D" id="3.20.20.450">
    <property type="entry name" value="EAL domain"/>
    <property type="match status" value="1"/>
</dbReference>
<dbReference type="InterPro" id="IPR001633">
    <property type="entry name" value="EAL_dom"/>
</dbReference>
<evidence type="ECO:0000313" key="4">
    <source>
        <dbReference type="EMBL" id="RID97456.1"/>
    </source>
</evidence>
<feature type="domain" description="EAL" evidence="2">
    <location>
        <begin position="439"/>
        <end position="693"/>
    </location>
</feature>
<comment type="caution">
    <text evidence="4">The sequence shown here is derived from an EMBL/GenBank/DDBJ whole genome shotgun (WGS) entry which is preliminary data.</text>
</comment>
<dbReference type="InterPro" id="IPR000014">
    <property type="entry name" value="PAS"/>
</dbReference>
<dbReference type="PROSITE" id="PS50883">
    <property type="entry name" value="EAL"/>
    <property type="match status" value="1"/>
</dbReference>
<dbReference type="RefSeq" id="WP_119110123.1">
    <property type="nucleotide sequence ID" value="NZ_QXJC01000007.1"/>
</dbReference>
<dbReference type="SUPFAM" id="SSF55785">
    <property type="entry name" value="PYP-like sensor domain (PAS domain)"/>
    <property type="match status" value="2"/>
</dbReference>
<protein>
    <submittedName>
        <fullName evidence="4">EAL domain-containing protein</fullName>
    </submittedName>
</protein>
<reference evidence="4 5" key="1">
    <citation type="submission" date="2018-09" db="EMBL/GenBank/DDBJ databases">
        <title>Draft genome of Simplicispira sp. NY-02.</title>
        <authorList>
            <person name="Im W.T."/>
        </authorList>
    </citation>
    <scope>NUCLEOTIDE SEQUENCE [LARGE SCALE GENOMIC DNA]</scope>
    <source>
        <strain evidence="4 5">NY-02</strain>
    </source>
</reference>
<dbReference type="OrthoDB" id="9813903at2"/>
<dbReference type="Proteomes" id="UP000266302">
    <property type="component" value="Unassembled WGS sequence"/>
</dbReference>
<proteinExistence type="predicted"/>
<dbReference type="PANTHER" id="PTHR44757:SF2">
    <property type="entry name" value="BIOFILM ARCHITECTURE MAINTENANCE PROTEIN MBAA"/>
    <property type="match status" value="1"/>
</dbReference>
<accession>A0A398CCX4</accession>
<dbReference type="Pfam" id="PF13426">
    <property type="entry name" value="PAS_9"/>
    <property type="match status" value="1"/>
</dbReference>
<dbReference type="PANTHER" id="PTHR44757">
    <property type="entry name" value="DIGUANYLATE CYCLASE DGCP"/>
    <property type="match status" value="1"/>
</dbReference>
<dbReference type="AlphaFoldDB" id="A0A398CCX4"/>
<dbReference type="EMBL" id="QXJC01000007">
    <property type="protein sequence ID" value="RID97456.1"/>
    <property type="molecule type" value="Genomic_DNA"/>
</dbReference>
<dbReference type="Pfam" id="PF00990">
    <property type="entry name" value="GGDEF"/>
    <property type="match status" value="1"/>
</dbReference>
<dbReference type="FunFam" id="3.20.20.450:FF:000001">
    <property type="entry name" value="Cyclic di-GMP phosphodiesterase yahA"/>
    <property type="match status" value="1"/>
</dbReference>
<gene>
    <name evidence="4" type="ORF">D3F03_14460</name>
</gene>
<dbReference type="PROSITE" id="PS50112">
    <property type="entry name" value="PAS"/>
    <property type="match status" value="1"/>
</dbReference>
<dbReference type="SMART" id="SM00267">
    <property type="entry name" value="GGDEF"/>
    <property type="match status" value="1"/>
</dbReference>
<dbReference type="PROSITE" id="PS50887">
    <property type="entry name" value="GGDEF"/>
    <property type="match status" value="1"/>
</dbReference>
<evidence type="ECO:0000259" key="1">
    <source>
        <dbReference type="PROSITE" id="PS50112"/>
    </source>
</evidence>
<dbReference type="SUPFAM" id="SSF141868">
    <property type="entry name" value="EAL domain-like"/>
    <property type="match status" value="1"/>
</dbReference>
<dbReference type="CDD" id="cd01948">
    <property type="entry name" value="EAL"/>
    <property type="match status" value="1"/>
</dbReference>
<dbReference type="InterPro" id="IPR035919">
    <property type="entry name" value="EAL_sf"/>
</dbReference>
<dbReference type="SMART" id="SM00091">
    <property type="entry name" value="PAS"/>
    <property type="match status" value="1"/>
</dbReference>
<dbReference type="Gene3D" id="3.30.450.20">
    <property type="entry name" value="PAS domain"/>
    <property type="match status" value="2"/>
</dbReference>
<dbReference type="InterPro" id="IPR013656">
    <property type="entry name" value="PAS_4"/>
</dbReference>
<dbReference type="Pfam" id="PF00563">
    <property type="entry name" value="EAL"/>
    <property type="match status" value="1"/>
</dbReference>
<dbReference type="InterPro" id="IPR052155">
    <property type="entry name" value="Biofilm_reg_signaling"/>
</dbReference>
<name>A0A398CCX4_9BURK</name>
<dbReference type="NCBIfam" id="TIGR00229">
    <property type="entry name" value="sensory_box"/>
    <property type="match status" value="2"/>
</dbReference>
<evidence type="ECO:0000313" key="5">
    <source>
        <dbReference type="Proteomes" id="UP000266302"/>
    </source>
</evidence>
<dbReference type="InterPro" id="IPR043128">
    <property type="entry name" value="Rev_trsase/Diguanyl_cyclase"/>
</dbReference>